<evidence type="ECO:0000256" key="8">
    <source>
        <dbReference type="ARBA" id="ARBA00023170"/>
    </source>
</evidence>
<evidence type="ECO:0000256" key="7">
    <source>
        <dbReference type="ARBA" id="ARBA00023157"/>
    </source>
</evidence>
<dbReference type="KEGG" id="osn:115216962"/>
<evidence type="ECO:0000256" key="3">
    <source>
        <dbReference type="ARBA" id="ARBA00022583"/>
    </source>
</evidence>
<dbReference type="PROSITE" id="PS01209">
    <property type="entry name" value="LDLRA_1"/>
    <property type="match status" value="2"/>
</dbReference>
<dbReference type="PANTHER" id="PTHR46513">
    <property type="entry name" value="VITELLOGENIN RECEPTOR-LIKE PROTEIN-RELATED-RELATED"/>
    <property type="match status" value="1"/>
</dbReference>
<keyword evidence="16" id="KW-1185">Reference proteome</keyword>
<feature type="disulfide bond" evidence="10">
    <location>
        <begin position="1307"/>
        <end position="1325"/>
    </location>
</feature>
<dbReference type="PROSITE" id="PS51120">
    <property type="entry name" value="LDLRB"/>
    <property type="match status" value="15"/>
</dbReference>
<dbReference type="InterPro" id="IPR002172">
    <property type="entry name" value="LDrepeatLR_classA_rpt"/>
</dbReference>
<comment type="caution">
    <text evidence="10">Lacks conserved residue(s) required for the propagation of feature annotation.</text>
</comment>
<evidence type="ECO:0000256" key="14">
    <source>
        <dbReference type="SAM" id="SignalP"/>
    </source>
</evidence>
<dbReference type="SUPFAM" id="SSF57196">
    <property type="entry name" value="EGF/Laminin"/>
    <property type="match status" value="3"/>
</dbReference>
<dbReference type="GO" id="GO:0006897">
    <property type="term" value="P:endocytosis"/>
    <property type="evidence" value="ECO:0007669"/>
    <property type="project" value="UniProtKB-KW"/>
</dbReference>
<dbReference type="SMART" id="SM00181">
    <property type="entry name" value="EGF"/>
    <property type="match status" value="4"/>
</dbReference>
<feature type="disulfide bond" evidence="10">
    <location>
        <begin position="1342"/>
        <end position="1360"/>
    </location>
</feature>
<keyword evidence="13" id="KW-1133">Transmembrane helix</keyword>
<comment type="subcellular location">
    <subcellularLocation>
        <location evidence="1">Membrane</location>
        <topology evidence="1">Single-pass membrane protein</topology>
    </subcellularLocation>
</comment>
<dbReference type="InterPro" id="IPR036055">
    <property type="entry name" value="LDL_receptor-like_sf"/>
</dbReference>
<keyword evidence="9" id="KW-0325">Glycoprotein</keyword>
<feature type="repeat" description="LDL-receptor class B" evidence="11">
    <location>
        <begin position="195"/>
        <end position="237"/>
    </location>
</feature>
<feature type="domain" description="EGF-like" evidence="15">
    <location>
        <begin position="286"/>
        <end position="325"/>
    </location>
</feature>
<feature type="repeat" description="LDL-receptor class B" evidence="11">
    <location>
        <begin position="416"/>
        <end position="458"/>
    </location>
</feature>
<keyword evidence="7 10" id="KW-1015">Disulfide bond</keyword>
<feature type="region of interest" description="Disordered" evidence="12">
    <location>
        <begin position="1556"/>
        <end position="1603"/>
    </location>
</feature>
<keyword evidence="5" id="KW-0677">Repeat</keyword>
<feature type="domain" description="EGF-like" evidence="15">
    <location>
        <begin position="593"/>
        <end position="633"/>
    </location>
</feature>
<proteinExistence type="predicted"/>
<evidence type="ECO:0000259" key="15">
    <source>
        <dbReference type="SMART" id="SM00181"/>
    </source>
</evidence>
<dbReference type="PRINTS" id="PR00261">
    <property type="entry name" value="LDLRECEPTOR"/>
</dbReference>
<evidence type="ECO:0000256" key="1">
    <source>
        <dbReference type="ARBA" id="ARBA00004167"/>
    </source>
</evidence>
<protein>
    <submittedName>
        <fullName evidence="17">Low-density lipoprotein receptor-related protein 6</fullName>
    </submittedName>
</protein>
<dbReference type="Pfam" id="PF00058">
    <property type="entry name" value="Ldl_recept_b"/>
    <property type="match status" value="14"/>
</dbReference>
<dbReference type="PROSITE" id="PS50068">
    <property type="entry name" value="LDLRA_2"/>
    <property type="match status" value="3"/>
</dbReference>
<dbReference type="InterPro" id="IPR023415">
    <property type="entry name" value="LDLR_class-A_CS"/>
</dbReference>
<feature type="chain" id="PRO_5027642653" evidence="14">
    <location>
        <begin position="20"/>
        <end position="1603"/>
    </location>
</feature>
<feature type="region of interest" description="Disordered" evidence="12">
    <location>
        <begin position="1463"/>
        <end position="1489"/>
    </location>
</feature>
<dbReference type="Gene3D" id="2.10.25.10">
    <property type="entry name" value="Laminin"/>
    <property type="match status" value="1"/>
</dbReference>
<keyword evidence="3" id="KW-0254">Endocytosis</keyword>
<evidence type="ECO:0000256" key="4">
    <source>
        <dbReference type="ARBA" id="ARBA00022729"/>
    </source>
</evidence>
<evidence type="ECO:0000256" key="2">
    <source>
        <dbReference type="ARBA" id="ARBA00022536"/>
    </source>
</evidence>
<evidence type="ECO:0000256" key="13">
    <source>
        <dbReference type="SAM" id="Phobius"/>
    </source>
</evidence>
<feature type="repeat" description="LDL-receptor class B" evidence="11">
    <location>
        <begin position="722"/>
        <end position="764"/>
    </location>
</feature>
<dbReference type="InterPro" id="IPR011042">
    <property type="entry name" value="6-blade_b-propeller_TolB-like"/>
</dbReference>
<feature type="domain" description="EGF-like" evidence="15">
    <location>
        <begin position="1219"/>
        <end position="1257"/>
    </location>
</feature>
<feature type="repeat" description="LDL-receptor class B" evidence="11">
    <location>
        <begin position="994"/>
        <end position="1038"/>
    </location>
</feature>
<feature type="transmembrane region" description="Helical" evidence="13">
    <location>
        <begin position="1385"/>
        <end position="1405"/>
    </location>
</feature>
<dbReference type="FunFam" id="2.120.10.30:FF:000001">
    <property type="entry name" value="Low-density lipoprotein receptor-related protein 6"/>
    <property type="match status" value="2"/>
</dbReference>
<dbReference type="InterPro" id="IPR000742">
    <property type="entry name" value="EGF"/>
</dbReference>
<keyword evidence="8 17" id="KW-0675">Receptor</keyword>
<feature type="disulfide bond" evidence="10">
    <location>
        <begin position="1283"/>
        <end position="1298"/>
    </location>
</feature>
<keyword evidence="2" id="KW-0245">EGF-like domain</keyword>
<dbReference type="SUPFAM" id="SSF57424">
    <property type="entry name" value="LDL receptor-like module"/>
    <property type="match status" value="3"/>
</dbReference>
<feature type="domain" description="EGF-like" evidence="15">
    <location>
        <begin position="899"/>
        <end position="947"/>
    </location>
</feature>
<feature type="repeat" description="LDL-receptor class B" evidence="11">
    <location>
        <begin position="679"/>
        <end position="721"/>
    </location>
</feature>
<feature type="repeat" description="LDL-receptor class B" evidence="11">
    <location>
        <begin position="1126"/>
        <end position="1168"/>
    </location>
</feature>
<keyword evidence="6 13" id="KW-0472">Membrane</keyword>
<evidence type="ECO:0000256" key="12">
    <source>
        <dbReference type="SAM" id="MobiDB-lite"/>
    </source>
</evidence>
<feature type="repeat" description="LDL-receptor class B" evidence="11">
    <location>
        <begin position="503"/>
        <end position="545"/>
    </location>
</feature>
<feature type="repeat" description="LDL-receptor class B" evidence="11">
    <location>
        <begin position="106"/>
        <end position="148"/>
    </location>
</feature>
<reference evidence="17" key="1">
    <citation type="submission" date="2025-08" db="UniProtKB">
        <authorList>
            <consortium name="RefSeq"/>
        </authorList>
    </citation>
    <scope>IDENTIFICATION</scope>
</reference>
<dbReference type="GO" id="GO:0016020">
    <property type="term" value="C:membrane"/>
    <property type="evidence" value="ECO:0007669"/>
    <property type="project" value="UniProtKB-SubCell"/>
</dbReference>
<dbReference type="CDD" id="cd00112">
    <property type="entry name" value="LDLa"/>
    <property type="match status" value="3"/>
</dbReference>
<dbReference type="Gene3D" id="2.120.10.30">
    <property type="entry name" value="TolB, C-terminal domain"/>
    <property type="match status" value="4"/>
</dbReference>
<evidence type="ECO:0000313" key="17">
    <source>
        <dbReference type="RefSeq" id="XP_029642293.1"/>
    </source>
</evidence>
<feature type="repeat" description="LDL-receptor class B" evidence="11">
    <location>
        <begin position="808"/>
        <end position="850"/>
    </location>
</feature>
<evidence type="ECO:0000256" key="9">
    <source>
        <dbReference type="ARBA" id="ARBA00023180"/>
    </source>
</evidence>
<evidence type="ECO:0000256" key="5">
    <source>
        <dbReference type="ARBA" id="ARBA00022737"/>
    </source>
</evidence>
<dbReference type="Pfam" id="PF00057">
    <property type="entry name" value="Ldl_recept_a"/>
    <property type="match status" value="3"/>
</dbReference>
<dbReference type="Pfam" id="PF14670">
    <property type="entry name" value="FXa_inhibition"/>
    <property type="match status" value="3"/>
</dbReference>
<sequence>MDTFFNFYLLNTLFWSCLGSPLLLFANRKDVRLVDAADSQNSSVIISGLEDAAAVDFFYAENSVFWTDVSLEMIKRTYINGSQTSNNVITFGLLSPDGLALDWLGKKLYWTDSETNRIEVSNLNGSFRKILFWENLDQPRAIALDPLNGYMYWTDWGERPKIERAGMDGNKLNRSVIISEDIHWPNGLTLDYDDSKIYWADAKLNFIHSCNFDGSDRRPVVEGSLPHPFALTLFEETLFWTDWHTRAIYSCDKRTGSNKEVVHSDIFSPMDIHVYTAKRQPSKTNPCGQNNGGCSHLCLMSPQAPFYSCACPTGIRIHENGQTCPGSPKEILLLARRSDLRRISLDTPDYTDVILQLNDIQHTIAIDYDPVEDYVYWTDDNIHLIRRAHMDGSGQEIVVSTEVKHPDGVAVDWIGRNLYWTDTGTDRIEVCRLNGTSRKVLISEGLAEPRAICLDPIRGHMYWTDWGTTPKIERANMDGSERVALINSSLGWPNGVAIDYHEKKLYWGDAKTDMIEFSNLDGTNRVVLVSNDLPHIFGFSLLGDYVYWTDWQRRSIERVHKLTGGKRQVIIDQLPDLMGLKAVSMHQVEGTNGCVENNGGCSHLCLNTFPKGPVCACPTGIFFELLDDEKTCVVPDGFLLFSRKEDIRRISLETNHNDVLIPIQSVKDAHSLDFDNSDNRIYWTDASLKQISRAFMNGSSLEHIIEFGIEYPEGMAVDWIAKNLYWTDIGTKRIEVARLDGKSRRVLIWKDLSNPRSIVLDPPEGYMYWTDWGEKPKLERASLDGKNRKVLVFDLGRVAGLTIDYADNRLYWTDLDNKRIESSDMLGENRQVIIDSYLQYPRGITQYKDFIYWTDLEKNTIERAHKLTGTNRTTIHQSHDDFVMDILVFQESRQPGWNPCGGDNGNCSHLCLAHPALFDQMDTDNNIYFTCACPTHYSLGEDNKTCSPPESFLLFSQKGDLSRLVPNSEHLPPSVLPIHNLRNVKAIDYDVYDKYVYWIDGRSKTIKRSRENGTEVSTVVPNPSNYFHPHDLAIDPFSHHIYWSCSQNNVINVTHIDMTDVGTVVSDTEEKPRSLVLNPEQGHIYWTNMVKPPKIEMAAMDGTEKTVLFGNDLKHPTALTIDYKSQRLYWSDLELNRIECSDLSGGNRKILVDSEIEHPNGLAVLGQYVYWIDKDQQLIQWVDYADTHVRYRMQGRRIQGLTDIHAVQMISEEDFQKHPCYPDTGKCSHICVAKGDGTARCSCPVALALTNDEQTCSDPPTCSPEQFTCVTGDIKCIPAAWHCDGIAECVDESDESNCPVMTMRFTCANGDVIKKILVCNGEKDCEDGSDEEKCCPSGQTYCNDGPCINSELRCNKRDDCPDGSDEWDCQFPRPAPMRDTNTAQYTVGFVVVFVSLLILVIVFACRRKSPPNTANDHEIMMVNKPLNPCPKNITPPHTMFSRGKSVGTGLSLSSGPAPLYDRNHVTGASSSSSTVTQYPKGTLNPPPTPVTDRSLYTGDFCYSSNSPSTVRSFRTYKFRHIPPPPTTPYSTDVYEESEPYPCQKYYLNHSLIELSYDSAPHPPPPSPRSHYLSDDMSCPPSPSTERSFNPYPPPPSPVATSDY</sequence>
<dbReference type="Gene3D" id="4.10.400.10">
    <property type="entry name" value="Low-density Lipoprotein Receptor"/>
    <property type="match status" value="3"/>
</dbReference>
<dbReference type="FunFam" id="2.120.10.30:FF:000241">
    <property type="entry name" value="Low-density lipoprotein receptor-related protein 6"/>
    <property type="match status" value="2"/>
</dbReference>
<dbReference type="PANTHER" id="PTHR46513:SF41">
    <property type="entry name" value="LOW-DENSITY LIPOPROTEIN RECEPTOR-RELATED PROTEIN"/>
    <property type="match status" value="1"/>
</dbReference>
<feature type="signal peptide" evidence="14">
    <location>
        <begin position="1"/>
        <end position="19"/>
    </location>
</feature>
<organism evidence="16 17">
    <name type="scientific">Octopus sinensis</name>
    <name type="common">East Asian common octopus</name>
    <dbReference type="NCBI Taxonomy" id="2607531"/>
    <lineage>
        <taxon>Eukaryota</taxon>
        <taxon>Metazoa</taxon>
        <taxon>Spiralia</taxon>
        <taxon>Lophotrochozoa</taxon>
        <taxon>Mollusca</taxon>
        <taxon>Cephalopoda</taxon>
        <taxon>Coleoidea</taxon>
        <taxon>Octopodiformes</taxon>
        <taxon>Octopoda</taxon>
        <taxon>Incirrata</taxon>
        <taxon>Octopodidae</taxon>
        <taxon>Octopus</taxon>
    </lineage>
</organism>
<feature type="repeat" description="LDL-receptor class B" evidence="11">
    <location>
        <begin position="459"/>
        <end position="502"/>
    </location>
</feature>
<evidence type="ECO:0000256" key="6">
    <source>
        <dbReference type="ARBA" id="ARBA00023136"/>
    </source>
</evidence>
<feature type="repeat" description="LDL-receptor class B" evidence="11">
    <location>
        <begin position="765"/>
        <end position="807"/>
    </location>
</feature>
<feature type="repeat" description="LDL-receptor class B" evidence="11">
    <location>
        <begin position="62"/>
        <end position="105"/>
    </location>
</feature>
<gene>
    <name evidence="17" type="primary">LOC115216962</name>
</gene>
<feature type="disulfide bond" evidence="10">
    <location>
        <begin position="1319"/>
        <end position="1334"/>
    </location>
</feature>
<dbReference type="InterPro" id="IPR000033">
    <property type="entry name" value="LDLR_classB_rpt"/>
</dbReference>
<evidence type="ECO:0000256" key="10">
    <source>
        <dbReference type="PROSITE-ProRule" id="PRU00124"/>
    </source>
</evidence>
<feature type="repeat" description="LDL-receptor class B" evidence="11">
    <location>
        <begin position="373"/>
        <end position="415"/>
    </location>
</feature>
<dbReference type="RefSeq" id="XP_029642293.1">
    <property type="nucleotide sequence ID" value="XM_029786433.2"/>
</dbReference>
<keyword evidence="4 14" id="KW-0732">Signal</keyword>
<keyword evidence="13" id="KW-0812">Transmembrane</keyword>
<dbReference type="SUPFAM" id="SSF63825">
    <property type="entry name" value="YWTD domain"/>
    <property type="match status" value="4"/>
</dbReference>
<dbReference type="SMART" id="SM00192">
    <property type="entry name" value="LDLa"/>
    <property type="match status" value="3"/>
</dbReference>
<feature type="repeat" description="LDL-receptor class B" evidence="11">
    <location>
        <begin position="149"/>
        <end position="194"/>
    </location>
</feature>
<accession>A0A6P7SVM4</accession>
<keyword evidence="17" id="KW-0449">Lipoprotein</keyword>
<feature type="disulfide bond" evidence="10">
    <location>
        <begin position="1354"/>
        <end position="1369"/>
    </location>
</feature>
<name>A0A6P7SVM4_9MOLL</name>
<dbReference type="Proteomes" id="UP000515154">
    <property type="component" value="Linkage group LG11"/>
</dbReference>
<feature type="disulfide bond" evidence="10">
    <location>
        <begin position="1335"/>
        <end position="1347"/>
    </location>
</feature>
<feature type="repeat" description="LDL-receptor class B" evidence="11">
    <location>
        <begin position="1082"/>
        <end position="1125"/>
    </location>
</feature>
<dbReference type="InterPro" id="IPR050778">
    <property type="entry name" value="Cueball_EGF_LRP_Nidogen"/>
</dbReference>
<evidence type="ECO:0000313" key="16">
    <source>
        <dbReference type="Proteomes" id="UP000515154"/>
    </source>
</evidence>
<dbReference type="SMART" id="SM00135">
    <property type="entry name" value="LY"/>
    <property type="match status" value="20"/>
</dbReference>
<evidence type="ECO:0000256" key="11">
    <source>
        <dbReference type="PROSITE-ProRule" id="PRU00461"/>
    </source>
</evidence>